<comment type="caution">
    <text evidence="1">The sequence shown here is derived from an EMBL/GenBank/DDBJ whole genome shotgun (WGS) entry which is preliminary data.</text>
</comment>
<organism evidence="1 2">
    <name type="scientific">Nephila pilipes</name>
    <name type="common">Giant wood spider</name>
    <name type="synonym">Nephila maculata</name>
    <dbReference type="NCBI Taxonomy" id="299642"/>
    <lineage>
        <taxon>Eukaryota</taxon>
        <taxon>Metazoa</taxon>
        <taxon>Ecdysozoa</taxon>
        <taxon>Arthropoda</taxon>
        <taxon>Chelicerata</taxon>
        <taxon>Arachnida</taxon>
        <taxon>Araneae</taxon>
        <taxon>Araneomorphae</taxon>
        <taxon>Entelegynae</taxon>
        <taxon>Araneoidea</taxon>
        <taxon>Nephilidae</taxon>
        <taxon>Nephila</taxon>
    </lineage>
</organism>
<dbReference type="Proteomes" id="UP000887013">
    <property type="component" value="Unassembled WGS sequence"/>
</dbReference>
<protein>
    <submittedName>
        <fullName evidence="1">Uncharacterized protein</fullName>
    </submittedName>
</protein>
<keyword evidence="2" id="KW-1185">Reference proteome</keyword>
<evidence type="ECO:0000313" key="1">
    <source>
        <dbReference type="EMBL" id="GFS90243.1"/>
    </source>
</evidence>
<reference evidence="1" key="1">
    <citation type="submission" date="2020-08" db="EMBL/GenBank/DDBJ databases">
        <title>Multicomponent nature underlies the extraordinary mechanical properties of spider dragline silk.</title>
        <authorList>
            <person name="Kono N."/>
            <person name="Nakamura H."/>
            <person name="Mori M."/>
            <person name="Yoshida Y."/>
            <person name="Ohtoshi R."/>
            <person name="Malay A.D."/>
            <person name="Moran D.A.P."/>
            <person name="Tomita M."/>
            <person name="Numata K."/>
            <person name="Arakawa K."/>
        </authorList>
    </citation>
    <scope>NUCLEOTIDE SEQUENCE</scope>
</reference>
<dbReference type="AlphaFoldDB" id="A0A8X6TAT1"/>
<dbReference type="OrthoDB" id="6418648at2759"/>
<accession>A0A8X6TAT1</accession>
<sequence>MVQKQQCENESSFLKQCTTSIANIAKQQLLSIPDMGWNQLLLLLMHLQVGMSQMSKNVMLDAQTEPVAQNGYIWPSRIFSAKEWTDCESLGFLNATKNTCGFCTGGNTKLSDRYFMDCAGKCEGNMSSVDCNGDCKGTAYIDECSGECVGGNSKLKEKDVQSLRDCRGGCVSSGVKLYTDSCGVCHTGTSPFQDCTNRCYLPVKIAPRYHKCGKTYFIKDCDIKERTGNPSMKSCESHGLRNSTEGYSKYTKSKKGVGLSNTTNHDRNKVRVITHMLPALRNSAQKSEKST</sequence>
<proteinExistence type="predicted"/>
<dbReference type="EMBL" id="BMAW01099477">
    <property type="protein sequence ID" value="GFS90243.1"/>
    <property type="molecule type" value="Genomic_DNA"/>
</dbReference>
<name>A0A8X6TAT1_NEPPI</name>
<evidence type="ECO:0000313" key="2">
    <source>
        <dbReference type="Proteomes" id="UP000887013"/>
    </source>
</evidence>
<gene>
    <name evidence="1" type="primary">NCL1_48292</name>
    <name evidence="1" type="ORF">NPIL_393591</name>
</gene>